<name>A0ABS5K7M5_9BACT</name>
<evidence type="ECO:0000313" key="1">
    <source>
        <dbReference type="EMBL" id="MBS2210887.1"/>
    </source>
</evidence>
<protein>
    <recommendedName>
        <fullName evidence="3">Molybdopterin-guanine dinucleotide biosynthesis protein B (MobB) domain-containing protein</fullName>
    </recommendedName>
</protein>
<keyword evidence="2" id="KW-1185">Reference proteome</keyword>
<dbReference type="EMBL" id="JAGUCN010000004">
    <property type="protein sequence ID" value="MBS2210887.1"/>
    <property type="molecule type" value="Genomic_DNA"/>
</dbReference>
<evidence type="ECO:0008006" key="3">
    <source>
        <dbReference type="Google" id="ProtNLM"/>
    </source>
</evidence>
<organism evidence="1 2">
    <name type="scientific">Carboxylicivirga mesophila</name>
    <dbReference type="NCBI Taxonomy" id="1166478"/>
    <lineage>
        <taxon>Bacteria</taxon>
        <taxon>Pseudomonadati</taxon>
        <taxon>Bacteroidota</taxon>
        <taxon>Bacteroidia</taxon>
        <taxon>Marinilabiliales</taxon>
        <taxon>Marinilabiliaceae</taxon>
        <taxon>Carboxylicivirga</taxon>
    </lineage>
</organism>
<comment type="caution">
    <text evidence="1">The sequence shown here is derived from an EMBL/GenBank/DDBJ whole genome shotgun (WGS) entry which is preliminary data.</text>
</comment>
<evidence type="ECO:0000313" key="2">
    <source>
        <dbReference type="Proteomes" id="UP000721861"/>
    </source>
</evidence>
<accession>A0ABS5K7M5</accession>
<dbReference type="RefSeq" id="WP_212226617.1">
    <property type="nucleotide sequence ID" value="NZ_JAGUCN010000004.1"/>
</dbReference>
<dbReference type="Proteomes" id="UP000721861">
    <property type="component" value="Unassembled WGS sequence"/>
</dbReference>
<dbReference type="InterPro" id="IPR027417">
    <property type="entry name" value="P-loop_NTPase"/>
</dbReference>
<gene>
    <name evidence="1" type="ORF">KEM09_05725</name>
</gene>
<dbReference type="Gene3D" id="3.40.50.300">
    <property type="entry name" value="P-loop containing nucleotide triphosphate hydrolases"/>
    <property type="match status" value="1"/>
</dbReference>
<sequence length="179" mass="20351">MKQYPNILMVAGNGRNVGKTLLSCRIIKHLAESTDVYAVKISSHFHSLDNEAHIITCTDDFCIVKETLDTRKDSSRMLRAGAKEVLYVQCKNQNLPQMFDNLQAFLTIDKPVIIETGGLYNYINPHTLYYIKGEDSSKQKPMRDGNNIIMLSPDEALAFNVETIFSDGPQFKIRNYEKV</sequence>
<reference evidence="1 2" key="1">
    <citation type="journal article" date="2014" name="Int. J. Syst. Evol. Microbiol.">
        <title>Carboxylicivirga gen. nov. in the family Marinilabiliaceae with two novel species, Carboxylicivirga mesophila sp. nov. and Carboxylicivirga taeanensis sp. nov., and reclassification of Cytophaga fermentans as Saccharicrinis fermentans gen. nov., comb. nov.</title>
        <authorList>
            <person name="Yang S.H."/>
            <person name="Seo H.S."/>
            <person name="Woo J.H."/>
            <person name="Oh H.M."/>
            <person name="Jang H."/>
            <person name="Lee J.H."/>
            <person name="Kim S.J."/>
            <person name="Kwon K.K."/>
        </authorList>
    </citation>
    <scope>NUCLEOTIDE SEQUENCE [LARGE SCALE GENOMIC DNA]</scope>
    <source>
        <strain evidence="1 2">JCM 18290</strain>
    </source>
</reference>
<proteinExistence type="predicted"/>